<protein>
    <recommendedName>
        <fullName evidence="7">G-protein coupled receptors family 1 profile domain-containing protein</fullName>
    </recommendedName>
</protein>
<dbReference type="AlphaFoldDB" id="A0AAE1CZ58"/>
<dbReference type="InterPro" id="IPR017452">
    <property type="entry name" value="GPCR_Rhodpsn_7TM"/>
</dbReference>
<evidence type="ECO:0000256" key="6">
    <source>
        <dbReference type="SAM" id="Phobius"/>
    </source>
</evidence>
<dbReference type="PANTHER" id="PTHR46641:SF25">
    <property type="entry name" value="CNMAMIDE RECEPTOR-RELATED"/>
    <property type="match status" value="1"/>
</dbReference>
<evidence type="ECO:0000256" key="1">
    <source>
        <dbReference type="ARBA" id="ARBA00004370"/>
    </source>
</evidence>
<feature type="region of interest" description="Disordered" evidence="5">
    <location>
        <begin position="538"/>
        <end position="558"/>
    </location>
</feature>
<evidence type="ECO:0000313" key="8">
    <source>
        <dbReference type="EMBL" id="KAK3746891.1"/>
    </source>
</evidence>
<dbReference type="Proteomes" id="UP001283361">
    <property type="component" value="Unassembled WGS sequence"/>
</dbReference>
<feature type="domain" description="G-protein coupled receptors family 1 profile" evidence="7">
    <location>
        <begin position="74"/>
        <end position="348"/>
    </location>
</feature>
<dbReference type="SUPFAM" id="SSF81321">
    <property type="entry name" value="Family A G protein-coupled receptor-like"/>
    <property type="match status" value="1"/>
</dbReference>
<reference evidence="8" key="1">
    <citation type="journal article" date="2023" name="G3 (Bethesda)">
        <title>A reference genome for the long-term kleptoplast-retaining sea slug Elysia crispata morphotype clarki.</title>
        <authorList>
            <person name="Eastman K.E."/>
            <person name="Pendleton A.L."/>
            <person name="Shaikh M.A."/>
            <person name="Suttiyut T."/>
            <person name="Ogas R."/>
            <person name="Tomko P."/>
            <person name="Gavelis G."/>
            <person name="Widhalm J.R."/>
            <person name="Wisecaver J.H."/>
        </authorList>
    </citation>
    <scope>NUCLEOTIDE SEQUENCE</scope>
    <source>
        <strain evidence="8">ECLA1</strain>
    </source>
</reference>
<evidence type="ECO:0000259" key="7">
    <source>
        <dbReference type="PROSITE" id="PS50262"/>
    </source>
</evidence>
<feature type="compositionally biased region" description="Polar residues" evidence="5">
    <location>
        <begin position="438"/>
        <end position="493"/>
    </location>
</feature>
<feature type="transmembrane region" description="Helical" evidence="6">
    <location>
        <begin position="236"/>
        <end position="258"/>
    </location>
</feature>
<keyword evidence="9" id="KW-1185">Reference proteome</keyword>
<feature type="transmembrane region" description="Helical" evidence="6">
    <location>
        <begin position="279"/>
        <end position="302"/>
    </location>
</feature>
<dbReference type="PANTHER" id="PTHR46641">
    <property type="entry name" value="FMRFAMIDE RECEPTOR-RELATED"/>
    <property type="match status" value="1"/>
</dbReference>
<evidence type="ECO:0000313" key="9">
    <source>
        <dbReference type="Proteomes" id="UP001283361"/>
    </source>
</evidence>
<organism evidence="8 9">
    <name type="scientific">Elysia crispata</name>
    <name type="common">lettuce slug</name>
    <dbReference type="NCBI Taxonomy" id="231223"/>
    <lineage>
        <taxon>Eukaryota</taxon>
        <taxon>Metazoa</taxon>
        <taxon>Spiralia</taxon>
        <taxon>Lophotrochozoa</taxon>
        <taxon>Mollusca</taxon>
        <taxon>Gastropoda</taxon>
        <taxon>Heterobranchia</taxon>
        <taxon>Euthyneura</taxon>
        <taxon>Panpulmonata</taxon>
        <taxon>Sacoglossa</taxon>
        <taxon>Placobranchoidea</taxon>
        <taxon>Plakobranchidae</taxon>
        <taxon>Elysia</taxon>
    </lineage>
</organism>
<feature type="transmembrane region" description="Helical" evidence="6">
    <location>
        <begin position="89"/>
        <end position="109"/>
    </location>
</feature>
<keyword evidence="3 6" id="KW-1133">Transmembrane helix</keyword>
<dbReference type="Gene3D" id="1.20.1070.10">
    <property type="entry name" value="Rhodopsin 7-helix transmembrane proteins"/>
    <property type="match status" value="1"/>
</dbReference>
<evidence type="ECO:0000256" key="3">
    <source>
        <dbReference type="ARBA" id="ARBA00022989"/>
    </source>
</evidence>
<keyword evidence="2 6" id="KW-0812">Transmembrane</keyword>
<keyword evidence="4 6" id="KW-0472">Membrane</keyword>
<comment type="caution">
    <text evidence="8">The sequence shown here is derived from an EMBL/GenBank/DDBJ whole genome shotgun (WGS) entry which is preliminary data.</text>
</comment>
<name>A0AAE1CZ58_9GAST</name>
<comment type="subcellular location">
    <subcellularLocation>
        <location evidence="1">Membrane</location>
    </subcellularLocation>
</comment>
<evidence type="ECO:0000256" key="5">
    <source>
        <dbReference type="SAM" id="MobiDB-lite"/>
    </source>
</evidence>
<dbReference type="GO" id="GO:0016020">
    <property type="term" value="C:membrane"/>
    <property type="evidence" value="ECO:0007669"/>
    <property type="project" value="UniProtKB-SubCell"/>
</dbReference>
<feature type="transmembrane region" description="Helical" evidence="6">
    <location>
        <begin position="58"/>
        <end position="83"/>
    </location>
</feature>
<feature type="region of interest" description="Disordered" evidence="5">
    <location>
        <begin position="401"/>
        <end position="526"/>
    </location>
</feature>
<sequence>MARGRVAAVSDTSNDVGYEPSMDYGNLEDYSSNYSDWLVDPNCDIDYSSHPKIVAQHYIELVVFPVLLFQGILGNGLAIPTLISLGRSAWSTLLYLAMLGLTDLILLLTRCGDTWYLMMTKDSLIQILLNSSDAACRTYYFAFAFVEHINPWLMVAAAVEMTITAKWPTQSHVACTMERARYVMMLLTLIMVCLDINHFWTYGVPNGPAAAELGCRYVEDFSKNFRDWIWPALNNAVLLFLPLVAVGLCFIITTTTLLQRTHDREEDMRSNMRKYFLELPAVIDFRTIVLVVSAMFLVLIIFQTICNVLMLLLSRGFLEMEGCESEAEFGISLVFFQTLDRTFRFMFYGGKIYLYIGLSPAFRARLALGFRAARGHLTRLVRFCSCTCSGGTPRWTLVARDDDRTRKRPRRDQGEPQLLTEPRTTSIADDPVLGARNFESSENGASGITQSNHCAAGPTSSDNVQIFSADNVPSQPSQSLSQAYQDRTGQNGRNGAAMLLRPGDHNNIGSSKPQRCRPIHQTPRYGSDREHIVIALNSNKTGQTQSEHRPVSYGDHLV</sequence>
<evidence type="ECO:0000256" key="4">
    <source>
        <dbReference type="ARBA" id="ARBA00023136"/>
    </source>
</evidence>
<evidence type="ECO:0000256" key="2">
    <source>
        <dbReference type="ARBA" id="ARBA00022692"/>
    </source>
</evidence>
<dbReference type="EMBL" id="JAWDGP010006114">
    <property type="protein sequence ID" value="KAK3746891.1"/>
    <property type="molecule type" value="Genomic_DNA"/>
</dbReference>
<accession>A0AAE1CZ58</accession>
<dbReference type="PROSITE" id="PS50262">
    <property type="entry name" value="G_PROTEIN_RECEP_F1_2"/>
    <property type="match status" value="1"/>
</dbReference>
<feature type="transmembrane region" description="Helical" evidence="6">
    <location>
        <begin position="182"/>
        <end position="200"/>
    </location>
</feature>
<proteinExistence type="predicted"/>
<gene>
    <name evidence="8" type="ORF">RRG08_030302</name>
</gene>
<dbReference type="InterPro" id="IPR052954">
    <property type="entry name" value="GPCR-Ligand_Int"/>
</dbReference>